<dbReference type="EMBL" id="CP099587">
    <property type="protein sequence ID" value="USS45385.1"/>
    <property type="molecule type" value="Genomic_DNA"/>
</dbReference>
<proteinExistence type="predicted"/>
<keyword evidence="1" id="KW-1133">Transmembrane helix</keyword>
<evidence type="ECO:0000256" key="1">
    <source>
        <dbReference type="SAM" id="Phobius"/>
    </source>
</evidence>
<accession>A0ABY5BFT9</accession>
<gene>
    <name evidence="2" type="ORF">NFI99_27800</name>
</gene>
<dbReference type="RefSeq" id="WP_036029969.1">
    <property type="nucleotide sequence ID" value="NZ_CP033666.1"/>
</dbReference>
<feature type="transmembrane region" description="Helical" evidence="1">
    <location>
        <begin position="21"/>
        <end position="46"/>
    </location>
</feature>
<name>A0ABY5BFT9_BURGL</name>
<sequence>MDEPQVAGRRRFDWTINVQTLVTATISGAIGMALAGGSAGVIWFGLVARVSNLEEHDKQQEAHFSQIERALDQQRTDVKEQLRGIGQDVKDTNAKIDDLSRQLYLNAAGSRPDTKRWSR</sequence>
<evidence type="ECO:0000313" key="3">
    <source>
        <dbReference type="Proteomes" id="UP001056386"/>
    </source>
</evidence>
<reference evidence="2" key="1">
    <citation type="submission" date="2022-06" db="EMBL/GenBank/DDBJ databases">
        <title>Draft genome sequence of Burkholderia glumae strain GR20004 isolated from rice panicle showing bacterial panicle blight.</title>
        <authorList>
            <person name="Choi S.Y."/>
            <person name="Lee Y.H."/>
        </authorList>
    </citation>
    <scope>NUCLEOTIDE SEQUENCE</scope>
    <source>
        <strain evidence="2">GR20004</strain>
    </source>
</reference>
<organism evidence="2 3">
    <name type="scientific">Burkholderia glumae</name>
    <name type="common">Pseudomonas glumae</name>
    <dbReference type="NCBI Taxonomy" id="337"/>
    <lineage>
        <taxon>Bacteria</taxon>
        <taxon>Pseudomonadati</taxon>
        <taxon>Pseudomonadota</taxon>
        <taxon>Betaproteobacteria</taxon>
        <taxon>Burkholderiales</taxon>
        <taxon>Burkholderiaceae</taxon>
        <taxon>Burkholderia</taxon>
    </lineage>
</organism>
<evidence type="ECO:0000313" key="2">
    <source>
        <dbReference type="EMBL" id="USS45385.1"/>
    </source>
</evidence>
<keyword evidence="1" id="KW-0812">Transmembrane</keyword>
<dbReference type="Proteomes" id="UP001056386">
    <property type="component" value="Chromosome 1"/>
</dbReference>
<protein>
    <submittedName>
        <fullName evidence="2">Uncharacterized protein</fullName>
    </submittedName>
</protein>
<keyword evidence="1" id="KW-0472">Membrane</keyword>
<keyword evidence="3" id="KW-1185">Reference proteome</keyword>